<keyword evidence="12" id="KW-0732">Signal</keyword>
<evidence type="ECO:0000313" key="15">
    <source>
        <dbReference type="EMBL" id="QDQ26157.1"/>
    </source>
</evidence>
<evidence type="ECO:0000313" key="16">
    <source>
        <dbReference type="Proteomes" id="UP000317550"/>
    </source>
</evidence>
<dbReference type="AlphaFoldDB" id="A0A516SDC2"/>
<dbReference type="InterPro" id="IPR000531">
    <property type="entry name" value="Beta-barrel_TonB"/>
</dbReference>
<evidence type="ECO:0000256" key="1">
    <source>
        <dbReference type="ARBA" id="ARBA00004571"/>
    </source>
</evidence>
<evidence type="ECO:0000256" key="9">
    <source>
        <dbReference type="ARBA" id="ARBA00023237"/>
    </source>
</evidence>
<keyword evidence="16" id="KW-1185">Reference proteome</keyword>
<proteinExistence type="inferred from homology"/>
<reference evidence="16" key="1">
    <citation type="submission" date="2019-07" db="EMBL/GenBank/DDBJ databases">
        <title>Chitinimonas sp. nov., isolated from Ny-Alesund, arctica soil.</title>
        <authorList>
            <person name="Xu Q."/>
            <person name="Peng F."/>
        </authorList>
    </citation>
    <scope>NUCLEOTIDE SEQUENCE [LARGE SCALE GENOMIC DNA]</scope>
    <source>
        <strain evidence="16">R3-44</strain>
    </source>
</reference>
<evidence type="ECO:0000256" key="10">
    <source>
        <dbReference type="PROSITE-ProRule" id="PRU01360"/>
    </source>
</evidence>
<evidence type="ECO:0000259" key="14">
    <source>
        <dbReference type="Pfam" id="PF07715"/>
    </source>
</evidence>
<dbReference type="Pfam" id="PF00593">
    <property type="entry name" value="TonB_dep_Rec_b-barrel"/>
    <property type="match status" value="1"/>
</dbReference>
<dbReference type="GO" id="GO:0009279">
    <property type="term" value="C:cell outer membrane"/>
    <property type="evidence" value="ECO:0007669"/>
    <property type="project" value="UniProtKB-SubCell"/>
</dbReference>
<accession>A0A516SDC2</accession>
<dbReference type="PROSITE" id="PS52016">
    <property type="entry name" value="TONB_DEPENDENT_REC_3"/>
    <property type="match status" value="1"/>
</dbReference>
<evidence type="ECO:0000256" key="4">
    <source>
        <dbReference type="ARBA" id="ARBA00022452"/>
    </source>
</evidence>
<feature type="signal peptide" evidence="12">
    <location>
        <begin position="1"/>
        <end position="34"/>
    </location>
</feature>
<keyword evidence="7 10" id="KW-0472">Membrane</keyword>
<dbReference type="SUPFAM" id="SSF56935">
    <property type="entry name" value="Porins"/>
    <property type="match status" value="1"/>
</dbReference>
<dbReference type="OrthoDB" id="8530571at2"/>
<dbReference type="Gene3D" id="2.40.170.20">
    <property type="entry name" value="TonB-dependent receptor, beta-barrel domain"/>
    <property type="match status" value="1"/>
</dbReference>
<evidence type="ECO:0000256" key="11">
    <source>
        <dbReference type="RuleBase" id="RU003357"/>
    </source>
</evidence>
<protein>
    <submittedName>
        <fullName evidence="15">TonB-dependent receptor</fullName>
    </submittedName>
</protein>
<evidence type="ECO:0000256" key="8">
    <source>
        <dbReference type="ARBA" id="ARBA00023170"/>
    </source>
</evidence>
<feature type="domain" description="TonB-dependent receptor-like beta-barrel" evidence="13">
    <location>
        <begin position="352"/>
        <end position="869"/>
    </location>
</feature>
<keyword evidence="3 10" id="KW-0813">Transport</keyword>
<gene>
    <name evidence="15" type="ORF">FNU76_07185</name>
</gene>
<dbReference type="Pfam" id="PF07715">
    <property type="entry name" value="Plug"/>
    <property type="match status" value="1"/>
</dbReference>
<feature type="domain" description="TonB-dependent receptor plug" evidence="14">
    <location>
        <begin position="57"/>
        <end position="174"/>
    </location>
</feature>
<evidence type="ECO:0000256" key="5">
    <source>
        <dbReference type="ARBA" id="ARBA00022692"/>
    </source>
</evidence>
<evidence type="ECO:0000256" key="12">
    <source>
        <dbReference type="SAM" id="SignalP"/>
    </source>
</evidence>
<dbReference type="PANTHER" id="PTHR47234">
    <property type="match status" value="1"/>
</dbReference>
<dbReference type="InterPro" id="IPR037066">
    <property type="entry name" value="Plug_dom_sf"/>
</dbReference>
<keyword evidence="9 10" id="KW-0998">Cell outer membrane</keyword>
<dbReference type="InterPro" id="IPR039426">
    <property type="entry name" value="TonB-dep_rcpt-like"/>
</dbReference>
<dbReference type="Gene3D" id="2.170.130.10">
    <property type="entry name" value="TonB-dependent receptor, plug domain"/>
    <property type="match status" value="1"/>
</dbReference>
<comment type="similarity">
    <text evidence="2 10 11">Belongs to the TonB-dependent receptor family.</text>
</comment>
<dbReference type="InterPro" id="IPR036942">
    <property type="entry name" value="Beta-barrel_TonB_sf"/>
</dbReference>
<dbReference type="Proteomes" id="UP000317550">
    <property type="component" value="Chromosome"/>
</dbReference>
<keyword evidence="6 11" id="KW-0798">TonB box</keyword>
<dbReference type="EMBL" id="CP041730">
    <property type="protein sequence ID" value="QDQ26157.1"/>
    <property type="molecule type" value="Genomic_DNA"/>
</dbReference>
<evidence type="ECO:0000256" key="2">
    <source>
        <dbReference type="ARBA" id="ARBA00009810"/>
    </source>
</evidence>
<name>A0A516SDC2_9NEIS</name>
<evidence type="ECO:0000256" key="6">
    <source>
        <dbReference type="ARBA" id="ARBA00023077"/>
    </source>
</evidence>
<feature type="chain" id="PRO_5021897452" evidence="12">
    <location>
        <begin position="35"/>
        <end position="906"/>
    </location>
</feature>
<organism evidence="15 16">
    <name type="scientific">Chitinimonas arctica</name>
    <dbReference type="NCBI Taxonomy" id="2594795"/>
    <lineage>
        <taxon>Bacteria</taxon>
        <taxon>Pseudomonadati</taxon>
        <taxon>Pseudomonadota</taxon>
        <taxon>Betaproteobacteria</taxon>
        <taxon>Neisseriales</taxon>
        <taxon>Chitinibacteraceae</taxon>
        <taxon>Chitinimonas</taxon>
    </lineage>
</organism>
<keyword evidence="5 10" id="KW-0812">Transmembrane</keyword>
<keyword evidence="8 15" id="KW-0675">Receptor</keyword>
<evidence type="ECO:0000256" key="3">
    <source>
        <dbReference type="ARBA" id="ARBA00022448"/>
    </source>
</evidence>
<dbReference type="PANTHER" id="PTHR47234:SF1">
    <property type="entry name" value="TONB-DEPENDENT RECEPTOR"/>
    <property type="match status" value="1"/>
</dbReference>
<dbReference type="InterPro" id="IPR012910">
    <property type="entry name" value="Plug_dom"/>
</dbReference>
<keyword evidence="4 10" id="KW-1134">Transmembrane beta strand</keyword>
<dbReference type="KEGG" id="cari:FNU76_07185"/>
<evidence type="ECO:0000259" key="13">
    <source>
        <dbReference type="Pfam" id="PF00593"/>
    </source>
</evidence>
<evidence type="ECO:0000256" key="7">
    <source>
        <dbReference type="ARBA" id="ARBA00023136"/>
    </source>
</evidence>
<sequence length="906" mass="98164">MGGLQGEKALKKNSGYSLTAVALAIATLSQHAQAADTDDNPTEKVVITGSRIARASQEGPTSVTVITAEDLEKKGYKNVFDALNSQTQSTGFVQGADYGNTFTPAANAVSLRGLGANHTLVLLNGRRVADYPIAYEGSINFVDLANIPSALIDRIEILNGGASAIYGSDAIAGVVNVILKKQASGVDVDLKVGTTQRGGGSNARVQISGGAEFGKLSAIFAAEISRRDAIWSKDRDFMADTTLHGAAPTSVLSRKNVDNGRYIDLGDSCQRMAGHFGNSLVRVNGSKGAYCASGQASPSFWTTQTENHSENLFGGLNYAVNERTNLFGELALGFNTTRNNTRGPSWTSEAAGNGYFFNRDSGRNEVWSKRFSPEEIGGATRFNRQWDDSAASLAVGVRGDIAASSWNYEASYSASSYVSKDNRPRLLKAIDSYFLGPKLGEDADGVAIYAPDAARFTQPITPAQFDQLAGASRSKDKAWTQTLSISGSGELLALPAGPLKLAAVAELGSQGFRNQPDERINQGVYYNSANAQITSGSRSRYALGAEFNLPLHQQLNATLAGRYDHYSFAGRKDSKLTYNAGLEYRPAKSLLLRGNYATSFRAPDMNYIYAAKTRGYYASSTDYYRCKLSGQPLADCEFANQSPGANYIQTGSKELRSENGKSYGYGVVWSPASSFDISADYWNIRIKDLVTNLDADTILRDEADCRTGVQDAGSVLCLDALARVHRNPANAVFEPNAIREVMVNPINAANERTSGVDLTGKWRWKKAGWGSFLVQASYTRVLSHHYRQFSKDPETDQLKSMQNSNWPSKLNGSLGWTGESWRTTLQLDRYGRIPNGDQSGRLSPYVLANWSASYQFGKNGSVGVIVNNVLDKVRLDPSGGWPFYPVGSYSPHGRQAWLQLSYHFGS</sequence>
<comment type="subcellular location">
    <subcellularLocation>
        <location evidence="1 10">Cell outer membrane</location>
        <topology evidence="1 10">Multi-pass membrane protein</topology>
    </subcellularLocation>
</comment>